<evidence type="ECO:0000313" key="8">
    <source>
        <dbReference type="WBParaSite" id="L893_g15057.t1"/>
    </source>
</evidence>
<dbReference type="PANTHER" id="PTHR44313:SF1">
    <property type="entry name" value="DNAJ HOMOLOG SUBFAMILY C MEMBER 17"/>
    <property type="match status" value="1"/>
</dbReference>
<dbReference type="InterPro" id="IPR035979">
    <property type="entry name" value="RBD_domain_sf"/>
</dbReference>
<feature type="compositionally biased region" description="Basic and acidic residues" evidence="6">
    <location>
        <begin position="127"/>
        <end position="137"/>
    </location>
</feature>
<dbReference type="WBParaSite" id="L893_g15057.t1">
    <property type="protein sequence ID" value="L893_g15057.t1"/>
    <property type="gene ID" value="L893_g15057"/>
</dbReference>
<feature type="compositionally biased region" description="Pro residues" evidence="6">
    <location>
        <begin position="217"/>
        <end position="231"/>
    </location>
</feature>
<feature type="compositionally biased region" description="Low complexity" evidence="6">
    <location>
        <begin position="111"/>
        <end position="120"/>
    </location>
</feature>
<comment type="subcellular location">
    <subcellularLocation>
        <location evidence="2">Cytoplasm</location>
    </subcellularLocation>
    <subcellularLocation>
        <location evidence="1">Nucleus</location>
    </subcellularLocation>
</comment>
<dbReference type="InterPro" id="IPR012677">
    <property type="entry name" value="Nucleotide-bd_a/b_plait_sf"/>
</dbReference>
<dbReference type="CDD" id="cd12429">
    <property type="entry name" value="RRM_DNAJC17"/>
    <property type="match status" value="1"/>
</dbReference>
<sequence>MFRKVQDASMILLDKAARAAYDHVVAAKAAKKAFFEQRRTTEDSKRRKFREELERREAAASGAKKEEADFDRDLEREIARLRKEGARLLAEENERLRRKMEEEEQNRRRQAAPPAHRPTASAAPPKKKQDSGKEKQQHTLKLKWKPSDDFNYDEGALQEIFGRYGKISLLFFINKKKKNSAVLEFENIASALEAENERGDKSCPIKVTWLTDRPDRAPSPPPPTPPPAPPSDPDDDDDDVVIEQVVNVPKGFAHGTTTEEFEAFEAAILAQMSGSSRKRAAPPDDIQIID</sequence>
<dbReference type="InterPro" id="IPR034254">
    <property type="entry name" value="DNAJC17_RRM"/>
</dbReference>
<keyword evidence="5" id="KW-0539">Nucleus</keyword>
<keyword evidence="7" id="KW-1185">Reference proteome</keyword>
<name>A0A1I7YDM2_9BILA</name>
<keyword evidence="3" id="KW-0963">Cytoplasm</keyword>
<feature type="region of interest" description="Disordered" evidence="6">
    <location>
        <begin position="211"/>
        <end position="239"/>
    </location>
</feature>
<evidence type="ECO:0000256" key="6">
    <source>
        <dbReference type="SAM" id="MobiDB-lite"/>
    </source>
</evidence>
<evidence type="ECO:0000256" key="1">
    <source>
        <dbReference type="ARBA" id="ARBA00004123"/>
    </source>
</evidence>
<dbReference type="GO" id="GO:0005737">
    <property type="term" value="C:cytoplasm"/>
    <property type="evidence" value="ECO:0007669"/>
    <property type="project" value="UniProtKB-SubCell"/>
</dbReference>
<dbReference type="GO" id="GO:0005681">
    <property type="term" value="C:spliceosomal complex"/>
    <property type="evidence" value="ECO:0007669"/>
    <property type="project" value="TreeGrafter"/>
</dbReference>
<dbReference type="GO" id="GO:0003676">
    <property type="term" value="F:nucleic acid binding"/>
    <property type="evidence" value="ECO:0007669"/>
    <property type="project" value="InterPro"/>
</dbReference>
<evidence type="ECO:0000256" key="2">
    <source>
        <dbReference type="ARBA" id="ARBA00004496"/>
    </source>
</evidence>
<accession>A0A1I7YDM2</accession>
<protein>
    <submittedName>
        <fullName evidence="8">RRM domain-containing protein</fullName>
    </submittedName>
</protein>
<evidence type="ECO:0000256" key="4">
    <source>
        <dbReference type="ARBA" id="ARBA00023186"/>
    </source>
</evidence>
<dbReference type="SUPFAM" id="SSF54928">
    <property type="entry name" value="RNA-binding domain, RBD"/>
    <property type="match status" value="1"/>
</dbReference>
<dbReference type="Proteomes" id="UP000095287">
    <property type="component" value="Unplaced"/>
</dbReference>
<feature type="compositionally biased region" description="Basic and acidic residues" evidence="6">
    <location>
        <begin position="97"/>
        <end position="107"/>
    </location>
</feature>
<organism evidence="7 8">
    <name type="scientific">Steinernema glaseri</name>
    <dbReference type="NCBI Taxonomy" id="37863"/>
    <lineage>
        <taxon>Eukaryota</taxon>
        <taxon>Metazoa</taxon>
        <taxon>Ecdysozoa</taxon>
        <taxon>Nematoda</taxon>
        <taxon>Chromadorea</taxon>
        <taxon>Rhabditida</taxon>
        <taxon>Tylenchina</taxon>
        <taxon>Panagrolaimomorpha</taxon>
        <taxon>Strongyloidoidea</taxon>
        <taxon>Steinernematidae</taxon>
        <taxon>Steinernema</taxon>
    </lineage>
</organism>
<feature type="region of interest" description="Disordered" evidence="6">
    <location>
        <begin position="97"/>
        <end position="148"/>
    </location>
</feature>
<keyword evidence="4" id="KW-0143">Chaperone</keyword>
<dbReference type="InterPro" id="IPR052094">
    <property type="entry name" value="Pre-mRNA-splicing_ERAD"/>
</dbReference>
<dbReference type="Gene3D" id="3.30.70.330">
    <property type="match status" value="1"/>
</dbReference>
<dbReference type="AlphaFoldDB" id="A0A1I7YDM2"/>
<dbReference type="PANTHER" id="PTHR44313">
    <property type="entry name" value="DNAJ HOMOLOG SUBFAMILY C MEMBER 17"/>
    <property type="match status" value="1"/>
</dbReference>
<evidence type="ECO:0000256" key="5">
    <source>
        <dbReference type="ARBA" id="ARBA00023242"/>
    </source>
</evidence>
<proteinExistence type="predicted"/>
<dbReference type="GO" id="GO:0000390">
    <property type="term" value="P:spliceosomal complex disassembly"/>
    <property type="evidence" value="ECO:0007669"/>
    <property type="project" value="TreeGrafter"/>
</dbReference>
<evidence type="ECO:0000256" key="3">
    <source>
        <dbReference type="ARBA" id="ARBA00022490"/>
    </source>
</evidence>
<feature type="region of interest" description="Disordered" evidence="6">
    <location>
        <begin position="37"/>
        <end position="71"/>
    </location>
</feature>
<evidence type="ECO:0000313" key="7">
    <source>
        <dbReference type="Proteomes" id="UP000095287"/>
    </source>
</evidence>
<reference evidence="8" key="1">
    <citation type="submission" date="2016-11" db="UniProtKB">
        <authorList>
            <consortium name="WormBaseParasite"/>
        </authorList>
    </citation>
    <scope>IDENTIFICATION</scope>
</reference>